<dbReference type="PANTHER" id="PTHR42967:SF1">
    <property type="entry name" value="MBL FOLD METALLO-HYDROLASE"/>
    <property type="match status" value="1"/>
</dbReference>
<dbReference type="Proteomes" id="UP000231246">
    <property type="component" value="Unassembled WGS sequence"/>
</dbReference>
<sequence>MVIHYLGHSSFRIKGQATSVVTDPFDPKSTGLAFPKVSADVLTVSHQHADHNYIEKVEGNPFIVEGPGEYEIKEVRVIGYPTFHDSSSGSERGQNIMFLITIDDISILHCGDLGHKLTDETLKSMDQVDILLIPTGGVFTIDAKVAAQVTSQLDPGIVIPMHYNRKGLDQNIYKELAGVEDFISQIGEKDVQPEDKLTITKSQMPEETQMVVLNG</sequence>
<name>A0A2H0BUM4_9BACT</name>
<protein>
    <submittedName>
        <fullName evidence="1">Lactamase</fullName>
    </submittedName>
</protein>
<accession>A0A2H0BUM4</accession>
<reference evidence="1 2" key="1">
    <citation type="submission" date="2017-09" db="EMBL/GenBank/DDBJ databases">
        <title>Depth-based differentiation of microbial function through sediment-hosted aquifers and enrichment of novel symbionts in the deep terrestrial subsurface.</title>
        <authorList>
            <person name="Probst A.J."/>
            <person name="Ladd B."/>
            <person name="Jarett J.K."/>
            <person name="Geller-Mcgrath D.E."/>
            <person name="Sieber C.M."/>
            <person name="Emerson J.B."/>
            <person name="Anantharaman K."/>
            <person name="Thomas B.C."/>
            <person name="Malmstrom R."/>
            <person name="Stieglmeier M."/>
            <person name="Klingl A."/>
            <person name="Woyke T."/>
            <person name="Ryan C.M."/>
            <person name="Banfield J.F."/>
        </authorList>
    </citation>
    <scope>NUCLEOTIDE SEQUENCE [LARGE SCALE GENOMIC DNA]</scope>
    <source>
        <strain evidence="1">CG22_combo_CG10-13_8_21_14_all_38_20</strain>
    </source>
</reference>
<evidence type="ECO:0000313" key="2">
    <source>
        <dbReference type="Proteomes" id="UP000231246"/>
    </source>
</evidence>
<dbReference type="Pfam" id="PF13483">
    <property type="entry name" value="Lactamase_B_3"/>
    <property type="match status" value="1"/>
</dbReference>
<dbReference type="EMBL" id="PCTA01000030">
    <property type="protein sequence ID" value="PIP61304.1"/>
    <property type="molecule type" value="Genomic_DNA"/>
</dbReference>
<comment type="caution">
    <text evidence="1">The sequence shown here is derived from an EMBL/GenBank/DDBJ whole genome shotgun (WGS) entry which is preliminary data.</text>
</comment>
<dbReference type="InterPro" id="IPR036866">
    <property type="entry name" value="RibonucZ/Hydroxyglut_hydro"/>
</dbReference>
<dbReference type="AlphaFoldDB" id="A0A2H0BUM4"/>
<dbReference type="Gene3D" id="3.60.15.10">
    <property type="entry name" value="Ribonuclease Z/Hydroxyacylglutathione hydrolase-like"/>
    <property type="match status" value="1"/>
</dbReference>
<gene>
    <name evidence="1" type="ORF">COW99_04800</name>
</gene>
<organism evidence="1 2">
    <name type="scientific">Candidatus Roizmanbacteria bacterium CG22_combo_CG10-13_8_21_14_all_38_20</name>
    <dbReference type="NCBI Taxonomy" id="1974862"/>
    <lineage>
        <taxon>Bacteria</taxon>
        <taxon>Candidatus Roizmaniibacteriota</taxon>
    </lineage>
</organism>
<proteinExistence type="predicted"/>
<dbReference type="SUPFAM" id="SSF56281">
    <property type="entry name" value="Metallo-hydrolase/oxidoreductase"/>
    <property type="match status" value="1"/>
</dbReference>
<evidence type="ECO:0000313" key="1">
    <source>
        <dbReference type="EMBL" id="PIP61304.1"/>
    </source>
</evidence>
<dbReference type="PANTHER" id="PTHR42967">
    <property type="entry name" value="METAL DEPENDENT HYDROLASE"/>
    <property type="match status" value="1"/>
</dbReference>